<keyword evidence="3" id="KW-1185">Reference proteome</keyword>
<comment type="caution">
    <text evidence="2">The sequence shown here is derived from an EMBL/GenBank/DDBJ whole genome shotgun (WGS) entry which is preliminary data.</text>
</comment>
<accession>A0A9W9ZT52</accession>
<keyword evidence="2" id="KW-0328">Glycosyltransferase</keyword>
<reference evidence="2" key="1">
    <citation type="submission" date="2023-01" db="EMBL/GenBank/DDBJ databases">
        <title>Genome assembly of the deep-sea coral Lophelia pertusa.</title>
        <authorList>
            <person name="Herrera S."/>
            <person name="Cordes E."/>
        </authorList>
    </citation>
    <scope>NUCLEOTIDE SEQUENCE</scope>
    <source>
        <strain evidence="2">USNM1676648</strain>
        <tissue evidence="2">Polyp</tissue>
    </source>
</reference>
<dbReference type="Proteomes" id="UP001163046">
    <property type="component" value="Unassembled WGS sequence"/>
</dbReference>
<dbReference type="InterPro" id="IPR051227">
    <property type="entry name" value="CS_glycosyltransferase"/>
</dbReference>
<evidence type="ECO:0000313" key="3">
    <source>
        <dbReference type="Proteomes" id="UP001163046"/>
    </source>
</evidence>
<dbReference type="PROSITE" id="PS51820">
    <property type="entry name" value="PA14"/>
    <property type="match status" value="1"/>
</dbReference>
<gene>
    <name evidence="2" type="primary">B4GALNT3_3</name>
    <name evidence="2" type="ORF">OS493_004233</name>
</gene>
<dbReference type="SUPFAM" id="SSF56988">
    <property type="entry name" value="Anthrax protective antigen"/>
    <property type="match status" value="1"/>
</dbReference>
<dbReference type="AlphaFoldDB" id="A0A9W9ZT52"/>
<organism evidence="2 3">
    <name type="scientific">Desmophyllum pertusum</name>
    <dbReference type="NCBI Taxonomy" id="174260"/>
    <lineage>
        <taxon>Eukaryota</taxon>
        <taxon>Metazoa</taxon>
        <taxon>Cnidaria</taxon>
        <taxon>Anthozoa</taxon>
        <taxon>Hexacorallia</taxon>
        <taxon>Scleractinia</taxon>
        <taxon>Caryophylliina</taxon>
        <taxon>Caryophylliidae</taxon>
        <taxon>Desmophyllum</taxon>
    </lineage>
</organism>
<dbReference type="PANTHER" id="PTHR12369:SF5">
    <property type="entry name" value="HEXOSYLTRANSFERASE"/>
    <property type="match status" value="1"/>
</dbReference>
<feature type="domain" description="PA14" evidence="1">
    <location>
        <begin position="27"/>
        <end position="187"/>
    </location>
</feature>
<proteinExistence type="predicted"/>
<dbReference type="PANTHER" id="PTHR12369">
    <property type="entry name" value="CHONDROITIN SYNTHASE"/>
    <property type="match status" value="1"/>
</dbReference>
<dbReference type="InterPro" id="IPR037524">
    <property type="entry name" value="PA14/GLEYA"/>
</dbReference>
<evidence type="ECO:0000313" key="2">
    <source>
        <dbReference type="EMBL" id="KAJ7387257.1"/>
    </source>
</evidence>
<dbReference type="GO" id="GO:0033842">
    <property type="term" value="F:N-acetyl-beta-glucosaminyl-derivative 4-beta-N-acetylgalactosaminyltransferase activity"/>
    <property type="evidence" value="ECO:0007669"/>
    <property type="project" value="UniProtKB-EC"/>
</dbReference>
<dbReference type="EC" id="2.4.1.244" evidence="2"/>
<keyword evidence="2" id="KW-0808">Transferase</keyword>
<protein>
    <submittedName>
        <fullName evidence="2">B4galnt3p</fullName>
        <ecNumber evidence="2">2.4.1.244</ecNumber>
    </submittedName>
</protein>
<sequence>MNRKRLRGDGRILLPISNRPKVSKVETARGFLNVAIWEDICGYKMLSLKEYPLFPHGPTARVRTSTLRMYFRRRVENFGLRIFGFLSPPEAGSYNFHLASSGSSELWMSLDSKPENSKLIANVSSGVRLNDGQSTIPLSKGKRYYMEIVHKHGRGHDEFEEKLHYMHLMWRSSTWKEHNLMDIPSDVLSVFDDDQYSNRSLNLSKRIPSNASPIHQVYRDNNVVLDPHRDPSFVNEKVKRRAEIYRFPFINEEDTRDLFPPCQYNPSYIVKKPLERYQATWENHYTSIYPFDYTDITDKGVGNYLSFGNDQMDENTAKEIVSQVWTQIQRKHPGKYSLQHTLNVEENHDQGTGDRYLVELELKEFSSGKSVRFSKYLYRHWGTHALCTLWAWHGTKVL</sequence>
<name>A0A9W9ZT52_9CNID</name>
<dbReference type="OrthoDB" id="5951838at2759"/>
<dbReference type="Gene3D" id="3.90.182.10">
    <property type="entry name" value="Toxin - Anthrax Protective Antigen,domain 1"/>
    <property type="match status" value="1"/>
</dbReference>
<dbReference type="InterPro" id="IPR011658">
    <property type="entry name" value="PA14_dom"/>
</dbReference>
<dbReference type="Pfam" id="PF07691">
    <property type="entry name" value="PA14"/>
    <property type="match status" value="1"/>
</dbReference>
<dbReference type="EMBL" id="MU825874">
    <property type="protein sequence ID" value="KAJ7387257.1"/>
    <property type="molecule type" value="Genomic_DNA"/>
</dbReference>
<evidence type="ECO:0000259" key="1">
    <source>
        <dbReference type="PROSITE" id="PS51820"/>
    </source>
</evidence>